<protein>
    <submittedName>
        <fullName evidence="1">Uncharacterized protein</fullName>
    </submittedName>
</protein>
<sequence>MRCIELQNVVPCRFLRGGGPVVEQRPHARIRPDDHVRRHRLAQIGAGGAAQIFDFRRAGVDVGRVAGEVQIGGADQGKVVFIGNQEEDAVVCVLENIAEIPVVQLGDDDVAPLNKANRCRNVCADHRTADVGDPRARRVDQRARPDCAAFPGLLVPQGYRPQAVGAFGRHAGGAGRDRGAAIGGIAGVQHHQAGIFHPAVGIFEAAGEFRLQNGAGGNVAQPQGAGGRQALASAQVVIQEQAQAQHPGRTQLVVMRQHEAQRPDDMRCDAPQDLAFHQCFAHQPEFIVF</sequence>
<name>A0A1J5PVF1_9ZZZZ</name>
<gene>
    <name evidence="1" type="ORF">GALL_508540</name>
</gene>
<comment type="caution">
    <text evidence="1">The sequence shown here is derived from an EMBL/GenBank/DDBJ whole genome shotgun (WGS) entry which is preliminary data.</text>
</comment>
<accession>A0A1J5PVF1</accession>
<evidence type="ECO:0000313" key="1">
    <source>
        <dbReference type="EMBL" id="OIQ67565.1"/>
    </source>
</evidence>
<reference evidence="1" key="1">
    <citation type="submission" date="2016-10" db="EMBL/GenBank/DDBJ databases">
        <title>Sequence of Gallionella enrichment culture.</title>
        <authorList>
            <person name="Poehlein A."/>
            <person name="Muehling M."/>
            <person name="Daniel R."/>
        </authorList>
    </citation>
    <scope>NUCLEOTIDE SEQUENCE</scope>
</reference>
<dbReference type="EMBL" id="MLJW01005845">
    <property type="protein sequence ID" value="OIQ67565.1"/>
    <property type="molecule type" value="Genomic_DNA"/>
</dbReference>
<organism evidence="1">
    <name type="scientific">mine drainage metagenome</name>
    <dbReference type="NCBI Taxonomy" id="410659"/>
    <lineage>
        <taxon>unclassified sequences</taxon>
        <taxon>metagenomes</taxon>
        <taxon>ecological metagenomes</taxon>
    </lineage>
</organism>
<proteinExistence type="predicted"/>
<dbReference type="AlphaFoldDB" id="A0A1J5PVF1"/>